<keyword evidence="1" id="KW-0408">Iron</keyword>
<evidence type="ECO:0000313" key="4">
    <source>
        <dbReference type="Proteomes" id="UP000198854"/>
    </source>
</evidence>
<dbReference type="InterPro" id="IPR038157">
    <property type="entry name" value="FeoA_core_dom"/>
</dbReference>
<dbReference type="STRING" id="861298.SAMN04488136_12570"/>
<dbReference type="Proteomes" id="UP000198854">
    <property type="component" value="Unassembled WGS sequence"/>
</dbReference>
<sequence length="75" mass="8072">MKLSQLAPGQSAVISGFSQMTSDVRKKLMIMGMLPDTNVTVLRKAPFGDPLQVEVRGVSLALRCAIANQIDVEVV</sequence>
<dbReference type="EMBL" id="FNDD01000025">
    <property type="protein sequence ID" value="SDH71205.1"/>
    <property type="molecule type" value="Genomic_DNA"/>
</dbReference>
<dbReference type="SMART" id="SM00899">
    <property type="entry name" value="FeoA"/>
    <property type="match status" value="1"/>
</dbReference>
<dbReference type="Gene3D" id="2.30.30.90">
    <property type="match status" value="1"/>
</dbReference>
<evidence type="ECO:0000256" key="1">
    <source>
        <dbReference type="ARBA" id="ARBA00023004"/>
    </source>
</evidence>
<dbReference type="OrthoDB" id="9811076at2"/>
<dbReference type="SUPFAM" id="SSF50037">
    <property type="entry name" value="C-terminal domain of transcriptional repressors"/>
    <property type="match status" value="1"/>
</dbReference>
<organism evidence="3 4">
    <name type="scientific">Vibrio xiamenensis</name>
    <dbReference type="NCBI Taxonomy" id="861298"/>
    <lineage>
        <taxon>Bacteria</taxon>
        <taxon>Pseudomonadati</taxon>
        <taxon>Pseudomonadota</taxon>
        <taxon>Gammaproteobacteria</taxon>
        <taxon>Vibrionales</taxon>
        <taxon>Vibrionaceae</taxon>
        <taxon>Vibrio</taxon>
    </lineage>
</organism>
<protein>
    <submittedName>
        <fullName evidence="3">Ferrous iron transport protein A</fullName>
    </submittedName>
</protein>
<gene>
    <name evidence="3" type="ORF">SAMN04488136_12570</name>
</gene>
<proteinExistence type="predicted"/>
<reference evidence="3 4" key="1">
    <citation type="submission" date="2016-10" db="EMBL/GenBank/DDBJ databases">
        <authorList>
            <person name="de Groot N.N."/>
        </authorList>
    </citation>
    <scope>NUCLEOTIDE SEQUENCE [LARGE SCALE GENOMIC DNA]</scope>
    <source>
        <strain evidence="3 4">CGMCC 1.10228</strain>
    </source>
</reference>
<evidence type="ECO:0000313" key="3">
    <source>
        <dbReference type="EMBL" id="SDH71205.1"/>
    </source>
</evidence>
<dbReference type="InterPro" id="IPR007167">
    <property type="entry name" value="Fe-transptr_FeoA-like"/>
</dbReference>
<dbReference type="Pfam" id="PF04023">
    <property type="entry name" value="FeoA"/>
    <property type="match status" value="1"/>
</dbReference>
<name>A0A1G8EMX7_9VIBR</name>
<keyword evidence="4" id="KW-1185">Reference proteome</keyword>
<dbReference type="AlphaFoldDB" id="A0A1G8EMX7"/>
<dbReference type="PANTHER" id="PTHR42954">
    <property type="entry name" value="FE(2+) TRANSPORT PROTEIN A"/>
    <property type="match status" value="1"/>
</dbReference>
<dbReference type="InterPro" id="IPR008988">
    <property type="entry name" value="Transcriptional_repressor_C"/>
</dbReference>
<dbReference type="PANTHER" id="PTHR42954:SF2">
    <property type="entry name" value="FE(2+) TRANSPORT PROTEIN A"/>
    <property type="match status" value="1"/>
</dbReference>
<dbReference type="GO" id="GO:0046914">
    <property type="term" value="F:transition metal ion binding"/>
    <property type="evidence" value="ECO:0007669"/>
    <property type="project" value="InterPro"/>
</dbReference>
<dbReference type="InterPro" id="IPR052713">
    <property type="entry name" value="FeoA"/>
</dbReference>
<dbReference type="RefSeq" id="WP_093277196.1">
    <property type="nucleotide sequence ID" value="NZ_FNDD01000025.1"/>
</dbReference>
<feature type="domain" description="Ferrous iron transporter FeoA-like" evidence="2">
    <location>
        <begin position="1"/>
        <end position="74"/>
    </location>
</feature>
<accession>A0A1G8EMX7</accession>
<evidence type="ECO:0000259" key="2">
    <source>
        <dbReference type="SMART" id="SM00899"/>
    </source>
</evidence>